<evidence type="ECO:0000256" key="3">
    <source>
        <dbReference type="SAM" id="SignalP"/>
    </source>
</evidence>
<feature type="domain" description="Peptidase M14" evidence="4">
    <location>
        <begin position="70"/>
        <end position="351"/>
    </location>
</feature>
<protein>
    <recommendedName>
        <fullName evidence="4">Peptidase M14 domain-containing protein</fullName>
    </recommendedName>
</protein>
<reference evidence="5 6" key="1">
    <citation type="journal article" date="2018" name="PLoS Pathog.">
        <title>Evolution of structural diversity of trichothecenes, a family of toxins produced by plant pathogenic and entomopathogenic fungi.</title>
        <authorList>
            <person name="Proctor R.H."/>
            <person name="McCormick S.P."/>
            <person name="Kim H.S."/>
            <person name="Cardoza R.E."/>
            <person name="Stanley A.M."/>
            <person name="Lindo L."/>
            <person name="Kelly A."/>
            <person name="Brown D.W."/>
            <person name="Lee T."/>
            <person name="Vaughan M.M."/>
            <person name="Alexander N.J."/>
            <person name="Busman M."/>
            <person name="Gutierrez S."/>
        </authorList>
    </citation>
    <scope>NUCLEOTIDE SEQUENCE [LARGE SCALE GENOMIC DNA]</scope>
    <source>
        <strain evidence="5 6">NRRL 20695</strain>
    </source>
</reference>
<dbReference type="Proteomes" id="UP000266234">
    <property type="component" value="Unassembled WGS sequence"/>
</dbReference>
<evidence type="ECO:0000256" key="1">
    <source>
        <dbReference type="ARBA" id="ARBA00005988"/>
    </source>
</evidence>
<sequence>MSIRAVLTSGLLYVGLATAQQRYAHNQVTVLKDTEEASKNFQDVEDIDLVSPAFTDPKSIPAGFENGTSGPTDDATLEYFLQSLASRNDWLTYKNPTFKSDEGRSLPYVYLSTSTQPQIKANASSTEKLRVYLQGGVHGNEPGGDGALLALLGKFDANSTWTASILEKMDIMILPRYNPDGVAYFQRVLATGYDPNRDHIRFNSQQTRDVKALITDFHPHIMVDAHEYSATRAFGDSGQWHQAVDGQFDAMKNLNIHKDIREYSETVFAPRIAGAMEKRKLRWSPYIVGGASEPLEFTQLDTQARAGDVSVALTQAMVFLTETRGIMLGGQHFQRRVASGLTMIEAIVQTAADNAEEVYKVIEGARTKYAESDDDIVISDIYPPENRTWDMIEVETGKLVKVPIKFFSSTPVKANLTRSRPEAYVFPQAWKEAAERLRLVGVKVDQLRSEFKGEVEALNVTSIELATTVYHGTVLNTVTTETKRKEITMPAGSFWVSAKQPAAGYAFVVLEPENIDSYATFNILPVNVGDEYPVYRVMA</sequence>
<dbReference type="PROSITE" id="PS52035">
    <property type="entry name" value="PEPTIDASE_M14"/>
    <property type="match status" value="1"/>
</dbReference>
<feature type="signal peptide" evidence="3">
    <location>
        <begin position="1"/>
        <end position="19"/>
    </location>
</feature>
<dbReference type="Pfam" id="PF00246">
    <property type="entry name" value="Peptidase_M14"/>
    <property type="match status" value="1"/>
</dbReference>
<dbReference type="Gene3D" id="3.40.630.10">
    <property type="entry name" value="Zn peptidases"/>
    <property type="match status" value="1"/>
</dbReference>
<organism evidence="5 6">
    <name type="scientific">Fusarium longipes</name>
    <dbReference type="NCBI Taxonomy" id="694270"/>
    <lineage>
        <taxon>Eukaryota</taxon>
        <taxon>Fungi</taxon>
        <taxon>Dikarya</taxon>
        <taxon>Ascomycota</taxon>
        <taxon>Pezizomycotina</taxon>
        <taxon>Sordariomycetes</taxon>
        <taxon>Hypocreomycetidae</taxon>
        <taxon>Hypocreales</taxon>
        <taxon>Nectriaceae</taxon>
        <taxon>Fusarium</taxon>
    </lineage>
</organism>
<dbReference type="AlphaFoldDB" id="A0A395T2C4"/>
<dbReference type="GO" id="GO:0006508">
    <property type="term" value="P:proteolysis"/>
    <property type="evidence" value="ECO:0007669"/>
    <property type="project" value="InterPro"/>
</dbReference>
<comment type="caution">
    <text evidence="5">The sequence shown here is derived from an EMBL/GenBank/DDBJ whole genome shotgun (WGS) entry which is preliminary data.</text>
</comment>
<dbReference type="OrthoDB" id="3626597at2759"/>
<dbReference type="GO" id="GO:0008270">
    <property type="term" value="F:zinc ion binding"/>
    <property type="evidence" value="ECO:0007669"/>
    <property type="project" value="InterPro"/>
</dbReference>
<dbReference type="GO" id="GO:0004181">
    <property type="term" value="F:metallocarboxypeptidase activity"/>
    <property type="evidence" value="ECO:0007669"/>
    <property type="project" value="InterPro"/>
</dbReference>
<dbReference type="STRING" id="694270.A0A395T2C4"/>
<feature type="chain" id="PRO_5017196186" description="Peptidase M14 domain-containing protein" evidence="3">
    <location>
        <begin position="20"/>
        <end position="539"/>
    </location>
</feature>
<evidence type="ECO:0000313" key="6">
    <source>
        <dbReference type="Proteomes" id="UP000266234"/>
    </source>
</evidence>
<evidence type="ECO:0000256" key="2">
    <source>
        <dbReference type="PROSITE-ProRule" id="PRU01379"/>
    </source>
</evidence>
<dbReference type="EMBL" id="PXOG01000057">
    <property type="protein sequence ID" value="RGP78858.1"/>
    <property type="molecule type" value="Genomic_DNA"/>
</dbReference>
<accession>A0A395T2C4</accession>
<evidence type="ECO:0000259" key="4">
    <source>
        <dbReference type="PROSITE" id="PS52035"/>
    </source>
</evidence>
<name>A0A395T2C4_9HYPO</name>
<feature type="active site" description="Proton donor/acceptor" evidence="2">
    <location>
        <position position="322"/>
    </location>
</feature>
<keyword evidence="6" id="KW-1185">Reference proteome</keyword>
<gene>
    <name evidence="5" type="ORF">FLONG3_3057</name>
</gene>
<dbReference type="InterPro" id="IPR000834">
    <property type="entry name" value="Peptidase_M14"/>
</dbReference>
<dbReference type="SUPFAM" id="SSF53187">
    <property type="entry name" value="Zn-dependent exopeptidases"/>
    <property type="match status" value="1"/>
</dbReference>
<evidence type="ECO:0000313" key="5">
    <source>
        <dbReference type="EMBL" id="RGP78858.1"/>
    </source>
</evidence>
<keyword evidence="3" id="KW-0732">Signal</keyword>
<proteinExistence type="inferred from homology"/>
<comment type="similarity">
    <text evidence="1 2">Belongs to the peptidase M14 family.</text>
</comment>